<keyword evidence="2" id="KW-1185">Reference proteome</keyword>
<accession>A0A915KCY3</accession>
<protein>
    <submittedName>
        <fullName evidence="3">Uncharacterized protein</fullName>
    </submittedName>
</protein>
<name>A0A915KCY3_ROMCU</name>
<dbReference type="WBParaSite" id="nRc.2.0.1.t35774-RA">
    <property type="protein sequence ID" value="nRc.2.0.1.t35774-RA"/>
    <property type="gene ID" value="nRc.2.0.1.g35774"/>
</dbReference>
<sequence length="68" mass="7621">MQASGQHPDPTTLKKTTQTEQMDGAVVQDAAAYSSSTLIHRTFHKCPTYYTEEWGEERAICTTVQNET</sequence>
<evidence type="ECO:0000313" key="2">
    <source>
        <dbReference type="Proteomes" id="UP000887565"/>
    </source>
</evidence>
<feature type="region of interest" description="Disordered" evidence="1">
    <location>
        <begin position="1"/>
        <end position="22"/>
    </location>
</feature>
<dbReference type="AlphaFoldDB" id="A0A915KCY3"/>
<organism evidence="2 3">
    <name type="scientific">Romanomermis culicivorax</name>
    <name type="common">Nematode worm</name>
    <dbReference type="NCBI Taxonomy" id="13658"/>
    <lineage>
        <taxon>Eukaryota</taxon>
        <taxon>Metazoa</taxon>
        <taxon>Ecdysozoa</taxon>
        <taxon>Nematoda</taxon>
        <taxon>Enoplea</taxon>
        <taxon>Dorylaimia</taxon>
        <taxon>Mermithida</taxon>
        <taxon>Mermithoidea</taxon>
        <taxon>Mermithidae</taxon>
        <taxon>Romanomermis</taxon>
    </lineage>
</organism>
<reference evidence="3" key="1">
    <citation type="submission" date="2022-11" db="UniProtKB">
        <authorList>
            <consortium name="WormBaseParasite"/>
        </authorList>
    </citation>
    <scope>IDENTIFICATION</scope>
</reference>
<dbReference type="Proteomes" id="UP000887565">
    <property type="component" value="Unplaced"/>
</dbReference>
<proteinExistence type="predicted"/>
<evidence type="ECO:0000313" key="3">
    <source>
        <dbReference type="WBParaSite" id="nRc.2.0.1.t35774-RA"/>
    </source>
</evidence>
<evidence type="ECO:0000256" key="1">
    <source>
        <dbReference type="SAM" id="MobiDB-lite"/>
    </source>
</evidence>